<evidence type="ECO:0000259" key="8">
    <source>
        <dbReference type="Pfam" id="PF01576"/>
    </source>
</evidence>
<dbReference type="GO" id="GO:0005923">
    <property type="term" value="C:bicellular tight junction"/>
    <property type="evidence" value="ECO:0007669"/>
    <property type="project" value="TreeGrafter"/>
</dbReference>
<feature type="compositionally biased region" description="Basic and acidic residues" evidence="7">
    <location>
        <begin position="652"/>
        <end position="664"/>
    </location>
</feature>
<dbReference type="PANTHER" id="PTHR46349">
    <property type="entry name" value="CINGULIN-LIKE PROTEIN 1-RELATED"/>
    <property type="match status" value="1"/>
</dbReference>
<dbReference type="Proteomes" id="UP000694397">
    <property type="component" value="Chromosome 23"/>
</dbReference>
<dbReference type="RefSeq" id="XP_018621366.1">
    <property type="nucleotide sequence ID" value="XM_018765850.2"/>
</dbReference>
<dbReference type="GeneTree" id="ENSGT00940000154489"/>
<accession>A0A8C9V2J2</accession>
<dbReference type="OrthoDB" id="6108017at2759"/>
<keyword evidence="2" id="KW-0796">Tight junction</keyword>
<dbReference type="SUPFAM" id="SSF58113">
    <property type="entry name" value="Apolipoprotein A-I"/>
    <property type="match status" value="1"/>
</dbReference>
<feature type="compositionally biased region" description="Polar residues" evidence="7">
    <location>
        <begin position="1163"/>
        <end position="1176"/>
    </location>
</feature>
<dbReference type="RefSeq" id="XP_018621365.1">
    <property type="nucleotide sequence ID" value="XM_018765849.2"/>
</dbReference>
<dbReference type="KEGG" id="sfm:108942459"/>
<dbReference type="AlphaFoldDB" id="A0A8C9V2J2"/>
<gene>
    <name evidence="9" type="primary">LOC108942459</name>
</gene>
<evidence type="ECO:0000256" key="1">
    <source>
        <dbReference type="ARBA" id="ARBA00004435"/>
    </source>
</evidence>
<dbReference type="PANTHER" id="PTHR46349:SF4">
    <property type="entry name" value="CINGULIN"/>
    <property type="match status" value="1"/>
</dbReference>
<organism evidence="9 10">
    <name type="scientific">Scleropages formosus</name>
    <name type="common">Asian bonytongue</name>
    <name type="synonym">Osteoglossum formosum</name>
    <dbReference type="NCBI Taxonomy" id="113540"/>
    <lineage>
        <taxon>Eukaryota</taxon>
        <taxon>Metazoa</taxon>
        <taxon>Chordata</taxon>
        <taxon>Craniata</taxon>
        <taxon>Vertebrata</taxon>
        <taxon>Euteleostomi</taxon>
        <taxon>Actinopterygii</taxon>
        <taxon>Neopterygii</taxon>
        <taxon>Teleostei</taxon>
        <taxon>Osteoglossocephala</taxon>
        <taxon>Osteoglossomorpha</taxon>
        <taxon>Osteoglossiformes</taxon>
        <taxon>Osteoglossidae</taxon>
        <taxon>Scleropages</taxon>
    </lineage>
</organism>
<evidence type="ECO:0000256" key="5">
    <source>
        <dbReference type="ARBA" id="ARBA00044075"/>
    </source>
</evidence>
<feature type="compositionally biased region" description="Low complexity" evidence="7">
    <location>
        <begin position="268"/>
        <end position="282"/>
    </location>
</feature>
<name>A0A8C9V2J2_SCLFO</name>
<dbReference type="Pfam" id="PF01576">
    <property type="entry name" value="Myosin_tail_1"/>
    <property type="match status" value="1"/>
</dbReference>
<feature type="compositionally biased region" description="Polar residues" evidence="7">
    <location>
        <begin position="243"/>
        <end position="261"/>
    </location>
</feature>
<evidence type="ECO:0000256" key="2">
    <source>
        <dbReference type="ARBA" id="ARBA00022427"/>
    </source>
</evidence>
<dbReference type="GO" id="GO:0008017">
    <property type="term" value="F:microtubule binding"/>
    <property type="evidence" value="ECO:0007669"/>
    <property type="project" value="TreeGrafter"/>
</dbReference>
<dbReference type="GeneID" id="108942459"/>
<protein>
    <recommendedName>
        <fullName evidence="5">Cingulin</fullName>
    </recommendedName>
</protein>
<evidence type="ECO:0000313" key="9">
    <source>
        <dbReference type="Ensembl" id="ENSSFOP00015015365.1"/>
    </source>
</evidence>
<feature type="coiled-coil region" evidence="6">
    <location>
        <begin position="379"/>
        <end position="451"/>
    </location>
</feature>
<dbReference type="InterPro" id="IPR002928">
    <property type="entry name" value="Myosin_tail"/>
</dbReference>
<feature type="region of interest" description="Disordered" evidence="7">
    <location>
        <begin position="110"/>
        <end position="333"/>
    </location>
</feature>
<keyword evidence="10" id="KW-1185">Reference proteome</keyword>
<feature type="region of interest" description="Disordered" evidence="7">
    <location>
        <begin position="775"/>
        <end position="811"/>
    </location>
</feature>
<sequence length="1176" mass="133699">MSSLSEDRKPPMDYGVQIRFIKDLHETGGALQGNKSKSGVGTPSSKYGVAVRVQGVSGQPYVVLKEGKKEDSYGVQLKAQSLSSRSSPMGKQEEPLNPFLASEGAQLLRRGRSQDSLLEGKIDETPGVQLVRPPGDGRSFSSGNLTETREEVAERNGLGGPSLRVQNGGGENDNSLSMDSFPDPPPPVEYVEDPTPAVDTNSLSPVDRLISRFDGGGRSSLTRGRPASQLLSDSCKPPLNLVASGNQPKTSVPYSLSSSGPNPYGCLSSSSASSTSSLERSSGFVTKAKTVSSPAPPWSASRSIAKRVQPVAAEGQTTPDLLRDQGQGTEIVSEEDRRKQIIYNILREGSSDNDLSLKRKVSLVFEKIQAIGGQKDSSQEALKAELEDCLDENVRLQEQLDRKKAELHEAHNELTQLRMDRETAEAQVRILEDQRAELQEELRRMSEGTSETDSLQTALLSVQAQLAEASMLHQRQEETLRQRDRELTALKGALKDEVSTHDQEMEALREQCSKDMEKLRSSMEEFVQSQQSIETERQRVNTTMHSLQQQLEACRHEADHWRAQFNSTKEQLLSTKQELLQAHVDNDEFEEELKKLQEKLASMKRELPENLQSSLQPTCSDLERKLEKQQVELDRKTAELNSLKKVSQQQESEQKSEMDKLKEQLQKEKKELAKAVEKLKQAPEQHDLGVVRVEAERLRDGLVSSERELQAARDQLGITQKELLTQRETCQGLEEANTRLRDRLSRLESQLQSSVSLSSEAEQALEEQNRSLRTQLEEARRTAARVGQDRDEMARRLEERDRERESLRRGKTDLEEQKRLLDRALDKLNKEVEQMSQESRQAVMAVQAQLDEHKERSRRDLVEAQRQAKDRLAELQRGQASIKSLQEEVSRLKKELLACGEERDSALLDKQLLGNRLKHVEEELDTERASLSEMARNLRSMEDKFKSLEMELDEERSNAELFNERNSRSREQVDQLRTELMQERSSKQDLELDKSVLERQMKDLKVQVEELRDQPRPSTGVSQLESKIQEMEERLLSEEREKISFQAAQRRLERKLKELNITLDEERHRHSEQRDQMALRVKALKRQLDESEGEVERLEGLRRKALRETEEQLEQQEVLRARVTALEAELRRKAQQLRHPTLDSSTLSSDEEEGPYSHRPSIPSMQTELHLQNSSC</sequence>
<evidence type="ECO:0000256" key="6">
    <source>
        <dbReference type="SAM" id="Coils"/>
    </source>
</evidence>
<dbReference type="Gene3D" id="1.10.287.1490">
    <property type="match status" value="1"/>
</dbReference>
<dbReference type="GO" id="GO:0000226">
    <property type="term" value="P:microtubule cytoskeleton organization"/>
    <property type="evidence" value="ECO:0007669"/>
    <property type="project" value="TreeGrafter"/>
</dbReference>
<dbReference type="Ensembl" id="ENSSFOT00015015547.2">
    <property type="protein sequence ID" value="ENSSFOP00015015365.1"/>
    <property type="gene ID" value="ENSSFOG00015009923.2"/>
</dbReference>
<dbReference type="GO" id="GO:0048916">
    <property type="term" value="P:posterior lateral line development"/>
    <property type="evidence" value="ECO:0007669"/>
    <property type="project" value="Ensembl"/>
</dbReference>
<keyword evidence="3 6" id="KW-0175">Coiled coil</keyword>
<reference evidence="9 10" key="1">
    <citation type="submission" date="2019-04" db="EMBL/GenBank/DDBJ databases">
        <authorList>
            <consortium name="Wellcome Sanger Institute Data Sharing"/>
        </authorList>
    </citation>
    <scope>NUCLEOTIDE SEQUENCE [LARGE SCALE GENOMIC DNA]</scope>
</reference>
<evidence type="ECO:0000256" key="4">
    <source>
        <dbReference type="ARBA" id="ARBA00038467"/>
    </source>
</evidence>
<reference evidence="9" key="2">
    <citation type="submission" date="2025-08" db="UniProtKB">
        <authorList>
            <consortium name="Ensembl"/>
        </authorList>
    </citation>
    <scope>IDENTIFICATION</scope>
</reference>
<evidence type="ECO:0000256" key="7">
    <source>
        <dbReference type="SAM" id="MobiDB-lite"/>
    </source>
</evidence>
<keyword evidence="2" id="KW-0965">Cell junction</keyword>
<proteinExistence type="inferred from homology"/>
<feature type="domain" description="Myosin tail" evidence="8">
    <location>
        <begin position="771"/>
        <end position="1129"/>
    </location>
</feature>
<feature type="region of interest" description="Disordered" evidence="7">
    <location>
        <begin position="642"/>
        <end position="664"/>
    </location>
</feature>
<evidence type="ECO:0000313" key="10">
    <source>
        <dbReference type="Proteomes" id="UP000694397"/>
    </source>
</evidence>
<reference evidence="9" key="3">
    <citation type="submission" date="2025-09" db="UniProtKB">
        <authorList>
            <consortium name="Ensembl"/>
        </authorList>
    </citation>
    <scope>IDENTIFICATION</scope>
</reference>
<comment type="subcellular location">
    <subcellularLocation>
        <location evidence="1">Cell junction</location>
        <location evidence="1">Tight junction</location>
    </subcellularLocation>
</comment>
<comment type="similarity">
    <text evidence="4">Belongs to the cingulin family.</text>
</comment>
<evidence type="ECO:0000256" key="3">
    <source>
        <dbReference type="ARBA" id="ARBA00023054"/>
    </source>
</evidence>
<feature type="region of interest" description="Disordered" evidence="7">
    <location>
        <begin position="1132"/>
        <end position="1176"/>
    </location>
</feature>
<dbReference type="GO" id="GO:0016459">
    <property type="term" value="C:myosin complex"/>
    <property type="evidence" value="ECO:0007669"/>
    <property type="project" value="InterPro"/>
</dbReference>